<dbReference type="EMBL" id="CP117411">
    <property type="protein sequence ID" value="WCT73955.1"/>
    <property type="molecule type" value="Genomic_DNA"/>
</dbReference>
<dbReference type="Proteomes" id="UP001220395">
    <property type="component" value="Chromosome"/>
</dbReference>
<evidence type="ECO:0000259" key="4">
    <source>
        <dbReference type="Pfam" id="PF00717"/>
    </source>
</evidence>
<keyword evidence="2" id="KW-0238">DNA-binding</keyword>
<gene>
    <name evidence="5" type="ORF">PQ455_01600</name>
</gene>
<dbReference type="SUPFAM" id="SSF51306">
    <property type="entry name" value="LexA/Signal peptidase"/>
    <property type="match status" value="1"/>
</dbReference>
<accession>A0ABY7TL67</accession>
<keyword evidence="1" id="KW-0805">Transcription regulation</keyword>
<reference evidence="5 6" key="1">
    <citation type="submission" date="2023-02" db="EMBL/GenBank/DDBJ databases">
        <title>Genome sequence of Sphingomonas naphthae.</title>
        <authorList>
            <person name="Kim S."/>
            <person name="Heo J."/>
            <person name="Kwon S.-W."/>
        </authorList>
    </citation>
    <scope>NUCLEOTIDE SEQUENCE [LARGE SCALE GENOMIC DNA]</scope>
    <source>
        <strain evidence="5 6">KACC 18716</strain>
    </source>
</reference>
<evidence type="ECO:0000256" key="1">
    <source>
        <dbReference type="ARBA" id="ARBA00023015"/>
    </source>
</evidence>
<name>A0ABY7TL67_9SPHN</name>
<dbReference type="InterPro" id="IPR036286">
    <property type="entry name" value="LexA/Signal_pep-like_sf"/>
</dbReference>
<evidence type="ECO:0000256" key="2">
    <source>
        <dbReference type="ARBA" id="ARBA00023125"/>
    </source>
</evidence>
<dbReference type="InterPro" id="IPR039418">
    <property type="entry name" value="LexA-like"/>
</dbReference>
<proteinExistence type="predicted"/>
<dbReference type="RefSeq" id="WP_273688612.1">
    <property type="nucleotide sequence ID" value="NZ_CP117411.1"/>
</dbReference>
<evidence type="ECO:0000256" key="3">
    <source>
        <dbReference type="ARBA" id="ARBA00023163"/>
    </source>
</evidence>
<protein>
    <submittedName>
        <fullName evidence="5">S24 family peptidase</fullName>
    </submittedName>
</protein>
<organism evidence="5 6">
    <name type="scientific">Sphingomonas naphthae</name>
    <dbReference type="NCBI Taxonomy" id="1813468"/>
    <lineage>
        <taxon>Bacteria</taxon>
        <taxon>Pseudomonadati</taxon>
        <taxon>Pseudomonadota</taxon>
        <taxon>Alphaproteobacteria</taxon>
        <taxon>Sphingomonadales</taxon>
        <taxon>Sphingomonadaceae</taxon>
        <taxon>Sphingomonas</taxon>
    </lineage>
</organism>
<sequence>MKRGRSAGYLADMQPEQRIIAKWLETTRERLGWSWASWAEKAGLGAATTLTRAVKEDYASVTGIPTLHALAKAANIPSVLDFLASNLDASRVAPPEPANDDDTVEVEQIDLAFGLGSTYTDTGALESTPLKFPRRWLETITSSSIGLLTWARGRGDSMHPTIDDGDLILLDRSQTKVREQDAMWAFTVGDTASIKRLRVKGDRYQILSDNPSVPPDEEPIDFVRIWARVVFVGKRK</sequence>
<dbReference type="PANTHER" id="PTHR40661:SF3">
    <property type="entry name" value="FELS-1 PROPHAGE TRANSCRIPTIONAL REGULATOR"/>
    <property type="match status" value="1"/>
</dbReference>
<dbReference type="Gene3D" id="2.10.109.10">
    <property type="entry name" value="Umud Fragment, subunit A"/>
    <property type="match status" value="1"/>
</dbReference>
<feature type="domain" description="Peptidase S24/S26A/S26B/S26C" evidence="4">
    <location>
        <begin position="113"/>
        <end position="230"/>
    </location>
</feature>
<dbReference type="PANTHER" id="PTHR40661">
    <property type="match status" value="1"/>
</dbReference>
<keyword evidence="3" id="KW-0804">Transcription</keyword>
<dbReference type="InterPro" id="IPR015927">
    <property type="entry name" value="Peptidase_S24_S26A/B/C"/>
</dbReference>
<evidence type="ECO:0000313" key="6">
    <source>
        <dbReference type="Proteomes" id="UP001220395"/>
    </source>
</evidence>
<dbReference type="CDD" id="cd06529">
    <property type="entry name" value="S24_LexA-like"/>
    <property type="match status" value="1"/>
</dbReference>
<evidence type="ECO:0000313" key="5">
    <source>
        <dbReference type="EMBL" id="WCT73955.1"/>
    </source>
</evidence>
<dbReference type="Pfam" id="PF00717">
    <property type="entry name" value="Peptidase_S24"/>
    <property type="match status" value="1"/>
</dbReference>
<keyword evidence="6" id="KW-1185">Reference proteome</keyword>